<gene>
    <name evidence="1" type="ORF">GOQ30_05440</name>
</gene>
<comment type="caution">
    <text evidence="1">The sequence shown here is derived from an EMBL/GenBank/DDBJ whole genome shotgun (WGS) entry which is preliminary data.</text>
</comment>
<dbReference type="OrthoDB" id="594666at2"/>
<accession>A0A6I4IG10</accession>
<dbReference type="AlphaFoldDB" id="A0A6I4IG10"/>
<dbReference type="RefSeq" id="WP_140997003.1">
    <property type="nucleotide sequence ID" value="NZ_VDCZ01000003.1"/>
</dbReference>
<reference evidence="2" key="1">
    <citation type="submission" date="2019-05" db="EMBL/GenBank/DDBJ databases">
        <title>Flavobacterium profundi sp. nov., isolated from a deep-sea seamount.</title>
        <authorList>
            <person name="Zhang D.-C."/>
        </authorList>
    </citation>
    <scope>NUCLEOTIDE SEQUENCE [LARGE SCALE GENOMIC DNA]</scope>
    <source>
        <strain evidence="2">TP390</strain>
    </source>
</reference>
<evidence type="ECO:0000313" key="2">
    <source>
        <dbReference type="Proteomes" id="UP000431264"/>
    </source>
</evidence>
<proteinExistence type="predicted"/>
<dbReference type="EMBL" id="WQLW01000003">
    <property type="protein sequence ID" value="MVO08605.1"/>
    <property type="molecule type" value="Genomic_DNA"/>
</dbReference>
<dbReference type="Proteomes" id="UP000431264">
    <property type="component" value="Unassembled WGS sequence"/>
</dbReference>
<keyword evidence="2" id="KW-1185">Reference proteome</keyword>
<evidence type="ECO:0000313" key="1">
    <source>
        <dbReference type="EMBL" id="MVO08605.1"/>
    </source>
</evidence>
<sequence>MNTTDLTYLLNKPDAINDKQTMALEIMLQQFPFFQSARALHLKGLYNQESFRYNYELKKTAAHTHDRSILFDFITSQQFATLQKNHIENQEALIHNITVTDSFVVTPILEETVEEVKEETLETIVEKTEEVSQPLNEDTTLHEVASEIIIEEEITIESTIEKIIDTKEDIIVEQSYSEENTTEENKILEEKLEIGKPLDFNQSEKHSFQEWLQLTKFAPIEREIEEKIVVKEDEKEDEKLKKIDIIDRFIELNPKISPVKEIVATPLNISKSIEEPTHLMTETLAKIYLEQKKYLKAIQAYEILILKYPEKSSFFANRIKDIKDLQQNNN</sequence>
<protein>
    <recommendedName>
        <fullName evidence="3">Tetratricopeptide repeat protein</fullName>
    </recommendedName>
</protein>
<evidence type="ECO:0008006" key="3">
    <source>
        <dbReference type="Google" id="ProtNLM"/>
    </source>
</evidence>
<name>A0A6I4IG10_9FLAO</name>
<organism evidence="1 2">
    <name type="scientific">Flavobacterium profundi</name>
    <dbReference type="NCBI Taxonomy" id="1774945"/>
    <lineage>
        <taxon>Bacteria</taxon>
        <taxon>Pseudomonadati</taxon>
        <taxon>Bacteroidota</taxon>
        <taxon>Flavobacteriia</taxon>
        <taxon>Flavobacteriales</taxon>
        <taxon>Flavobacteriaceae</taxon>
        <taxon>Flavobacterium</taxon>
    </lineage>
</organism>